<dbReference type="GO" id="GO:0009229">
    <property type="term" value="P:thiamine diphosphate biosynthetic process"/>
    <property type="evidence" value="ECO:0007669"/>
    <property type="project" value="UniProtKB-UniRule"/>
</dbReference>
<keyword evidence="6 11" id="KW-0547">Nucleotide-binding</keyword>
<gene>
    <name evidence="11 12" type="primary">thiM</name>
    <name evidence="12" type="ORF">FE697_015690</name>
</gene>
<comment type="pathway">
    <text evidence="3 11">Cofactor biosynthesis; thiamine diphosphate biosynthesis; 4-methyl-5-(2-phosphoethyl)-thiazole from 5-(2-hydroxyethyl)-4-methylthiazole: step 1/1.</text>
</comment>
<dbReference type="UniPathway" id="UPA00060">
    <property type="reaction ID" value="UER00139"/>
</dbReference>
<keyword evidence="9 11" id="KW-0460">Magnesium</keyword>
<dbReference type="InterPro" id="IPR000417">
    <property type="entry name" value="Hyethyz_kinase"/>
</dbReference>
<evidence type="ECO:0000256" key="6">
    <source>
        <dbReference type="ARBA" id="ARBA00022741"/>
    </source>
</evidence>
<dbReference type="PRINTS" id="PR01099">
    <property type="entry name" value="HYETHTZKNASE"/>
</dbReference>
<comment type="catalytic activity">
    <reaction evidence="1 11">
        <text>5-(2-hydroxyethyl)-4-methylthiazole + ATP = 4-methyl-5-(2-phosphooxyethyl)-thiazole + ADP + H(+)</text>
        <dbReference type="Rhea" id="RHEA:24212"/>
        <dbReference type="ChEBI" id="CHEBI:15378"/>
        <dbReference type="ChEBI" id="CHEBI:17957"/>
        <dbReference type="ChEBI" id="CHEBI:30616"/>
        <dbReference type="ChEBI" id="CHEBI:58296"/>
        <dbReference type="ChEBI" id="CHEBI:456216"/>
        <dbReference type="EC" id="2.7.1.50"/>
    </reaction>
</comment>
<evidence type="ECO:0000256" key="5">
    <source>
        <dbReference type="ARBA" id="ARBA00022723"/>
    </source>
</evidence>
<organism evidence="12 13">
    <name type="scientific">Mumia zhuanghuii</name>
    <dbReference type="NCBI Taxonomy" id="2585211"/>
    <lineage>
        <taxon>Bacteria</taxon>
        <taxon>Bacillati</taxon>
        <taxon>Actinomycetota</taxon>
        <taxon>Actinomycetes</taxon>
        <taxon>Propionibacteriales</taxon>
        <taxon>Nocardioidaceae</taxon>
        <taxon>Mumia</taxon>
    </lineage>
</organism>
<dbReference type="OrthoDB" id="8909021at2"/>
<evidence type="ECO:0000256" key="3">
    <source>
        <dbReference type="ARBA" id="ARBA00004868"/>
    </source>
</evidence>
<dbReference type="GO" id="GO:0004417">
    <property type="term" value="F:hydroxyethylthiazole kinase activity"/>
    <property type="evidence" value="ECO:0007669"/>
    <property type="project" value="UniProtKB-UniRule"/>
</dbReference>
<dbReference type="AlphaFoldDB" id="A0A5Q6RQW7"/>
<accession>A0A5Q6RQW7</accession>
<dbReference type="Gene3D" id="3.40.1190.20">
    <property type="match status" value="1"/>
</dbReference>
<dbReference type="Proteomes" id="UP000307768">
    <property type="component" value="Unassembled WGS sequence"/>
</dbReference>
<evidence type="ECO:0000256" key="11">
    <source>
        <dbReference type="HAMAP-Rule" id="MF_00228"/>
    </source>
</evidence>
<dbReference type="RefSeq" id="WP_149770576.1">
    <property type="nucleotide sequence ID" value="NZ_VDFQ02000005.1"/>
</dbReference>
<feature type="binding site" evidence="11">
    <location>
        <position position="194"/>
    </location>
    <ligand>
        <name>substrate</name>
    </ligand>
</feature>
<dbReference type="NCBIfam" id="NF006830">
    <property type="entry name" value="PRK09355.1"/>
    <property type="match status" value="1"/>
</dbReference>
<evidence type="ECO:0000256" key="7">
    <source>
        <dbReference type="ARBA" id="ARBA00022777"/>
    </source>
</evidence>
<dbReference type="EMBL" id="VDFQ02000005">
    <property type="protein sequence ID" value="KAA1420407.1"/>
    <property type="molecule type" value="Genomic_DNA"/>
</dbReference>
<protein>
    <recommendedName>
        <fullName evidence="11">Hydroxyethylthiazole kinase</fullName>
        <ecNumber evidence="11">2.7.1.50</ecNumber>
    </recommendedName>
    <alternativeName>
        <fullName evidence="11">4-methyl-5-beta-hydroxyethylthiazole kinase</fullName>
        <shortName evidence="11">TH kinase</shortName>
        <shortName evidence="11">Thz kinase</shortName>
    </alternativeName>
</protein>
<feature type="binding site" evidence="11">
    <location>
        <position position="46"/>
    </location>
    <ligand>
        <name>substrate</name>
    </ligand>
</feature>
<evidence type="ECO:0000256" key="9">
    <source>
        <dbReference type="ARBA" id="ARBA00022842"/>
    </source>
</evidence>
<evidence type="ECO:0000256" key="1">
    <source>
        <dbReference type="ARBA" id="ARBA00001771"/>
    </source>
</evidence>
<keyword evidence="4 11" id="KW-0808">Transferase</keyword>
<comment type="function">
    <text evidence="11">Catalyzes the phosphorylation of the hydroxyl group of 4-methyl-5-beta-hydroxyethylthiazole (THZ).</text>
</comment>
<dbReference type="GO" id="GO:0009228">
    <property type="term" value="P:thiamine biosynthetic process"/>
    <property type="evidence" value="ECO:0007669"/>
    <property type="project" value="UniProtKB-KW"/>
</dbReference>
<dbReference type="EC" id="2.7.1.50" evidence="11"/>
<reference evidence="12 13" key="1">
    <citation type="submission" date="2019-09" db="EMBL/GenBank/DDBJ databases">
        <title>Mumia zhuanghuii sp. nov. isolated from the intestinal contents of plateau pika (Ochotona curzoniae) in the Qinghai-Tibet plateau of China.</title>
        <authorList>
            <person name="Tian Z."/>
        </authorList>
    </citation>
    <scope>NUCLEOTIDE SEQUENCE [LARGE SCALE GENOMIC DNA]</scope>
    <source>
        <strain evidence="13">350</strain>
    </source>
</reference>
<dbReference type="HAMAP" id="MF_00228">
    <property type="entry name" value="Thz_kinase"/>
    <property type="match status" value="1"/>
</dbReference>
<dbReference type="CDD" id="cd01170">
    <property type="entry name" value="THZ_kinase"/>
    <property type="match status" value="1"/>
</dbReference>
<dbReference type="PIRSF" id="PIRSF000513">
    <property type="entry name" value="Thz_kinase"/>
    <property type="match status" value="1"/>
</dbReference>
<feature type="binding site" evidence="11">
    <location>
        <position position="121"/>
    </location>
    <ligand>
        <name>ATP</name>
        <dbReference type="ChEBI" id="CHEBI:30616"/>
    </ligand>
</feature>
<evidence type="ECO:0000256" key="8">
    <source>
        <dbReference type="ARBA" id="ARBA00022840"/>
    </source>
</evidence>
<feature type="binding site" evidence="11">
    <location>
        <position position="167"/>
    </location>
    <ligand>
        <name>ATP</name>
        <dbReference type="ChEBI" id="CHEBI:30616"/>
    </ligand>
</feature>
<dbReference type="Pfam" id="PF02110">
    <property type="entry name" value="HK"/>
    <property type="match status" value="1"/>
</dbReference>
<sequence length="264" mass="26721">MLDPQTAVHVHDRLRSSGPLVQVITNYVSMDIAANLLNAAGASPAMVHDAREAGEFAGIAQAVVANIGTLSPPWVDGMLAAVEVASAAGKPWVLDPVAVGATAYRRETAALLVEHRPTVIRGNASEILSIATSTGAGRGVDADADTADVRADAEALASKLDTVVAMTGVVDVVTDGTRTAHVIGGDDRAPMITALGCSASALVAACCAVHDDAFEASTAALAILTAAIEQAGALAEGPGSLRWRLMDALSTLPSSAVADVVARR</sequence>
<comment type="similarity">
    <text evidence="11">Belongs to the Thz kinase family.</text>
</comment>
<evidence type="ECO:0000256" key="10">
    <source>
        <dbReference type="ARBA" id="ARBA00022977"/>
    </source>
</evidence>
<keyword evidence="10 11" id="KW-0784">Thiamine biosynthesis</keyword>
<proteinExistence type="inferred from homology"/>
<keyword evidence="7 11" id="KW-0418">Kinase</keyword>
<name>A0A5Q6RQW7_9ACTN</name>
<keyword evidence="8 11" id="KW-0067">ATP-binding</keyword>
<evidence type="ECO:0000256" key="4">
    <source>
        <dbReference type="ARBA" id="ARBA00022679"/>
    </source>
</evidence>
<comment type="cofactor">
    <cofactor evidence="2 11">
        <name>Mg(2+)</name>
        <dbReference type="ChEBI" id="CHEBI:18420"/>
    </cofactor>
</comment>
<dbReference type="GO" id="GO:0005524">
    <property type="term" value="F:ATP binding"/>
    <property type="evidence" value="ECO:0007669"/>
    <property type="project" value="UniProtKB-UniRule"/>
</dbReference>
<keyword evidence="5 11" id="KW-0479">Metal-binding</keyword>
<dbReference type="SUPFAM" id="SSF53613">
    <property type="entry name" value="Ribokinase-like"/>
    <property type="match status" value="1"/>
</dbReference>
<evidence type="ECO:0000256" key="2">
    <source>
        <dbReference type="ARBA" id="ARBA00001946"/>
    </source>
</evidence>
<comment type="caution">
    <text evidence="12">The sequence shown here is derived from an EMBL/GenBank/DDBJ whole genome shotgun (WGS) entry which is preliminary data.</text>
</comment>
<dbReference type="GO" id="GO:0000287">
    <property type="term" value="F:magnesium ion binding"/>
    <property type="evidence" value="ECO:0007669"/>
    <property type="project" value="UniProtKB-UniRule"/>
</dbReference>
<evidence type="ECO:0000313" key="12">
    <source>
        <dbReference type="EMBL" id="KAA1420407.1"/>
    </source>
</evidence>
<evidence type="ECO:0000313" key="13">
    <source>
        <dbReference type="Proteomes" id="UP000307768"/>
    </source>
</evidence>
<dbReference type="InterPro" id="IPR029056">
    <property type="entry name" value="Ribokinase-like"/>
</dbReference>